<evidence type="ECO:0000313" key="2">
    <source>
        <dbReference type="Proteomes" id="UP000262072"/>
    </source>
</evidence>
<name>A0A383TH52_9LACT</name>
<evidence type="ECO:0000313" key="1">
    <source>
        <dbReference type="EMBL" id="SYZ78994.1"/>
    </source>
</evidence>
<organism evidence="1 2">
    <name type="scientific">Trichococcus shcherbakoviae</name>
    <dbReference type="NCBI Taxonomy" id="2094020"/>
    <lineage>
        <taxon>Bacteria</taxon>
        <taxon>Bacillati</taxon>
        <taxon>Bacillota</taxon>
        <taxon>Bacilli</taxon>
        <taxon>Lactobacillales</taxon>
        <taxon>Carnobacteriaceae</taxon>
        <taxon>Trichococcus</taxon>
    </lineage>
</organism>
<sequence>MSVEGFDGELDNGGVDAASVENAWAVIGFNAGDEVVADEANLCSWDRQFEGQKHQVVFDQEVEFGVYFPEAGDDGLGKS</sequence>
<gene>
    <name evidence="1" type="ORF">TART1_1818</name>
</gene>
<protein>
    <submittedName>
        <fullName evidence="1">Uncharacterized protein</fullName>
    </submittedName>
</protein>
<dbReference type="EMBL" id="UNRR01000024">
    <property type="protein sequence ID" value="SYZ78994.1"/>
    <property type="molecule type" value="Genomic_DNA"/>
</dbReference>
<dbReference type="AlphaFoldDB" id="A0A383TH52"/>
<dbReference type="Proteomes" id="UP000262072">
    <property type="component" value="Unassembled WGS sequence"/>
</dbReference>
<accession>A0A383TH52</accession>
<proteinExistence type="predicted"/>
<reference evidence="2" key="1">
    <citation type="submission" date="2018-05" db="EMBL/GenBank/DDBJ databases">
        <authorList>
            <person name="Strepis N."/>
        </authorList>
    </citation>
    <scope>NUCLEOTIDE SEQUENCE [LARGE SCALE GENOMIC DNA]</scope>
</reference>